<dbReference type="EMBL" id="CP019657">
    <property type="protein sequence ID" value="AVF28953.1"/>
    <property type="molecule type" value="Genomic_DNA"/>
</dbReference>
<dbReference type="SMART" id="SM00491">
    <property type="entry name" value="HELICc2"/>
    <property type="match status" value="1"/>
</dbReference>
<dbReference type="AlphaFoldDB" id="A0A2L1U7R2"/>
<dbReference type="GeneID" id="64221108"/>
<proteinExistence type="predicted"/>
<dbReference type="GO" id="GO:0004527">
    <property type="term" value="F:exonuclease activity"/>
    <property type="evidence" value="ECO:0007669"/>
    <property type="project" value="UniProtKB-KW"/>
</dbReference>
<accession>A0A2L1U7R2</accession>
<dbReference type="GO" id="GO:0004386">
    <property type="term" value="F:helicase activity"/>
    <property type="evidence" value="ECO:0007669"/>
    <property type="project" value="UniProtKB-KW"/>
</dbReference>
<organism evidence="2 3">
    <name type="scientific">Paenibacillus larvae subsp. larvae</name>
    <dbReference type="NCBI Taxonomy" id="147375"/>
    <lineage>
        <taxon>Bacteria</taxon>
        <taxon>Bacillati</taxon>
        <taxon>Bacillota</taxon>
        <taxon>Bacilli</taxon>
        <taxon>Bacillales</taxon>
        <taxon>Paenibacillaceae</taxon>
        <taxon>Paenibacillus</taxon>
    </lineage>
</organism>
<evidence type="ECO:0000313" key="3">
    <source>
        <dbReference type="Proteomes" id="UP000239833"/>
    </source>
</evidence>
<keyword evidence="2" id="KW-0540">Nuclease</keyword>
<evidence type="ECO:0000259" key="1">
    <source>
        <dbReference type="SMART" id="SM00491"/>
    </source>
</evidence>
<keyword evidence="2" id="KW-0614">Plasmid</keyword>
<keyword evidence="2" id="KW-0378">Hydrolase</keyword>
<keyword evidence="2" id="KW-0269">Exonuclease</keyword>
<dbReference type="Proteomes" id="UP000239833">
    <property type="component" value="Plasmid unnamed2"/>
</dbReference>
<protein>
    <submittedName>
        <fullName evidence="2">Putative DnaQ family exonuclease/DinG family helicase</fullName>
    </submittedName>
</protein>
<dbReference type="InterPro" id="IPR006555">
    <property type="entry name" value="ATP-dep_Helicase_C"/>
</dbReference>
<gene>
    <name evidence="2" type="ORF">ERICIII_04952</name>
</gene>
<dbReference type="GO" id="GO:0006139">
    <property type="term" value="P:nucleobase-containing compound metabolic process"/>
    <property type="evidence" value="ECO:0007669"/>
    <property type="project" value="InterPro"/>
</dbReference>
<reference evidence="3" key="1">
    <citation type="submission" date="2017-02" db="EMBL/GenBank/DDBJ databases">
        <title>Delineation of Paenibacillus larvae strains originating from foulbrood outbreaks.</title>
        <authorList>
            <person name="Beims H."/>
            <person name="Bunk B."/>
            <person name="Sproeer C."/>
            <person name="Mohr K.I."/>
            <person name="Pradella S."/>
            <person name="Guenther G."/>
            <person name="Rohde M."/>
            <person name="von der Ohe W."/>
            <person name="Steinert M."/>
        </authorList>
    </citation>
    <scope>NUCLEOTIDE SEQUENCE [LARGE SCALE GENOMIC DNA]</scope>
    <source>
        <strain evidence="3">Eric_III</strain>
        <plasmid evidence="3">Plasmid unnamed2</plasmid>
    </source>
</reference>
<keyword evidence="2" id="KW-0347">Helicase</keyword>
<geneLocation type="plasmid" evidence="2">
    <name>unnamed2</name>
</geneLocation>
<dbReference type="GO" id="GO:0005524">
    <property type="term" value="F:ATP binding"/>
    <property type="evidence" value="ECO:0007669"/>
    <property type="project" value="InterPro"/>
</dbReference>
<name>A0A2L1U7R2_9BACL</name>
<dbReference type="GO" id="GO:0003676">
    <property type="term" value="F:nucleic acid binding"/>
    <property type="evidence" value="ECO:0007669"/>
    <property type="project" value="InterPro"/>
</dbReference>
<sequence length="526" mass="60123">MSFDFSKFFNKTTVSREKNPIKIYDNLPKKYKILVISKSDFKARRWRDHEMTFSSEDFTQKVEEFKKAENGILVAPARFEGMDFPGDTCRFLVVDGLPTGTGHMEKFLWKKLGANEFLRGTIASRLVQAMGRISRGNDDYGVVFLLGDDIGDWITKGNNRSVIPPYTLAQLELGEELTHNIRTIEELDDMVMSVVATQRNQTWADLHTHKIQPYSVTSGKTEETEISPDEEFNTKVALAERKFLEKFWKRQYPQAIGYLEEYQDSVYKQDKALASWHSHWIGYAYLLSGTKAAAERNFDRASKAKQALGCFNVRSDIAYVRPVTSGDTQGGRISIVLSERGNFNYGSFDEMNSRFSPLFAEKSTQFEEALFWLGRYLGFDSSRPDKNTKGRGPDVFWASPEVDILIECKDGKQETSFYSKKEVGQALNHNEWYSEEFPQSERHKKLMIVGPILPAHSTASPGEHIHIWTPSEISQLANRVSTLLYNAYTESNSATYASTLNKMLDEAGLTYMKLFKSLPDRPIKRK</sequence>
<dbReference type="GO" id="GO:0016818">
    <property type="term" value="F:hydrolase activity, acting on acid anhydrides, in phosphorus-containing anhydrides"/>
    <property type="evidence" value="ECO:0007669"/>
    <property type="project" value="InterPro"/>
</dbReference>
<keyword evidence="2" id="KW-0547">Nucleotide-binding</keyword>
<dbReference type="RefSeq" id="WP_104932927.1">
    <property type="nucleotide sequence ID" value="NZ_CP019657.1"/>
</dbReference>
<dbReference type="InterPro" id="IPR027417">
    <property type="entry name" value="P-loop_NTPase"/>
</dbReference>
<dbReference type="Pfam" id="PF13307">
    <property type="entry name" value="Helicase_C_2"/>
    <property type="match status" value="1"/>
</dbReference>
<feature type="domain" description="ATP-dependent helicase C-terminal" evidence="1">
    <location>
        <begin position="31"/>
        <end position="152"/>
    </location>
</feature>
<dbReference type="Gene3D" id="3.40.50.300">
    <property type="entry name" value="P-loop containing nucleotide triphosphate hydrolases"/>
    <property type="match status" value="1"/>
</dbReference>
<evidence type="ECO:0000313" key="2">
    <source>
        <dbReference type="EMBL" id="AVF28953.1"/>
    </source>
</evidence>
<keyword evidence="2" id="KW-0067">ATP-binding</keyword>